<feature type="transmembrane region" description="Helical" evidence="10">
    <location>
        <begin position="274"/>
        <end position="295"/>
    </location>
</feature>
<dbReference type="EMBL" id="JBEPSN010000003">
    <property type="protein sequence ID" value="MET4539876.1"/>
    <property type="molecule type" value="Genomic_DNA"/>
</dbReference>
<evidence type="ECO:0000256" key="3">
    <source>
        <dbReference type="ARBA" id="ARBA00009843"/>
    </source>
</evidence>
<dbReference type="PANTHER" id="PTHR43302:SF5">
    <property type="entry name" value="TRANSPORTER ARSB-RELATED"/>
    <property type="match status" value="1"/>
</dbReference>
<keyword evidence="13" id="KW-1185">Reference proteome</keyword>
<comment type="subcellular location">
    <subcellularLocation>
        <location evidence="1">Cell membrane</location>
        <topology evidence="1">Multi-pass membrane protein</topology>
    </subcellularLocation>
</comment>
<feature type="transmembrane region" description="Helical" evidence="10">
    <location>
        <begin position="149"/>
        <end position="168"/>
    </location>
</feature>
<evidence type="ECO:0000256" key="10">
    <source>
        <dbReference type="SAM" id="Phobius"/>
    </source>
</evidence>
<evidence type="ECO:0000256" key="9">
    <source>
        <dbReference type="ARBA" id="ARBA00023136"/>
    </source>
</evidence>
<organism evidence="12 13">
    <name type="scientific">Arthrobacter bambusae</name>
    <dbReference type="NCBI Taxonomy" id="1338426"/>
    <lineage>
        <taxon>Bacteria</taxon>
        <taxon>Bacillati</taxon>
        <taxon>Actinomycetota</taxon>
        <taxon>Actinomycetes</taxon>
        <taxon>Micrococcales</taxon>
        <taxon>Micrococcaceae</taxon>
        <taxon>Arthrobacter</taxon>
    </lineage>
</organism>
<evidence type="ECO:0000256" key="1">
    <source>
        <dbReference type="ARBA" id="ARBA00004651"/>
    </source>
</evidence>
<feature type="transmembrane region" description="Helical" evidence="10">
    <location>
        <begin position="325"/>
        <end position="346"/>
    </location>
</feature>
<feature type="transmembrane region" description="Helical" evidence="10">
    <location>
        <begin position="75"/>
        <end position="98"/>
    </location>
</feature>
<comment type="similarity">
    <text evidence="3">Belongs to the CitM (TC 2.A.11) transporter family.</text>
</comment>
<name>A0ABV2P5P0_9MICC</name>
<dbReference type="InterPro" id="IPR000802">
    <property type="entry name" value="Arsenical_pump_ArsB"/>
</dbReference>
<keyword evidence="4" id="KW-0813">Transport</keyword>
<evidence type="ECO:0000256" key="5">
    <source>
        <dbReference type="ARBA" id="ARBA00022475"/>
    </source>
</evidence>
<keyword evidence="9 10" id="KW-0472">Membrane</keyword>
<gene>
    <name evidence="12" type="ORF">ABIE37_001650</name>
</gene>
<evidence type="ECO:0000313" key="13">
    <source>
        <dbReference type="Proteomes" id="UP001549307"/>
    </source>
</evidence>
<keyword evidence="7" id="KW-0059">Arsenical resistance</keyword>
<feature type="domain" description="Citrate transporter-like" evidence="11">
    <location>
        <begin position="79"/>
        <end position="408"/>
    </location>
</feature>
<dbReference type="InterPro" id="IPR004680">
    <property type="entry name" value="Cit_transptr-like_dom"/>
</dbReference>
<dbReference type="PANTHER" id="PTHR43302">
    <property type="entry name" value="TRANSPORTER ARSB-RELATED"/>
    <property type="match status" value="1"/>
</dbReference>
<feature type="transmembrane region" description="Helical" evidence="10">
    <location>
        <begin position="404"/>
        <end position="423"/>
    </location>
</feature>
<feature type="transmembrane region" description="Helical" evidence="10">
    <location>
        <begin position="233"/>
        <end position="253"/>
    </location>
</feature>
<evidence type="ECO:0000313" key="12">
    <source>
        <dbReference type="EMBL" id="MET4539876.1"/>
    </source>
</evidence>
<evidence type="ECO:0000256" key="7">
    <source>
        <dbReference type="ARBA" id="ARBA00022849"/>
    </source>
</evidence>
<evidence type="ECO:0000256" key="4">
    <source>
        <dbReference type="ARBA" id="ARBA00022448"/>
    </source>
</evidence>
<comment type="caution">
    <text evidence="12">The sequence shown here is derived from an EMBL/GenBank/DDBJ whole genome shotgun (WGS) entry which is preliminary data.</text>
</comment>
<evidence type="ECO:0000256" key="2">
    <source>
        <dbReference type="ARBA" id="ARBA00006433"/>
    </source>
</evidence>
<proteinExistence type="inferred from homology"/>
<dbReference type="PRINTS" id="PR00758">
    <property type="entry name" value="ARSENICPUMP"/>
</dbReference>
<feature type="transmembrane region" description="Helical" evidence="10">
    <location>
        <begin position="110"/>
        <end position="128"/>
    </location>
</feature>
<dbReference type="Proteomes" id="UP001549307">
    <property type="component" value="Unassembled WGS sequence"/>
</dbReference>
<evidence type="ECO:0000256" key="6">
    <source>
        <dbReference type="ARBA" id="ARBA00022692"/>
    </source>
</evidence>
<keyword evidence="5" id="KW-1003">Cell membrane</keyword>
<keyword evidence="8 10" id="KW-1133">Transmembrane helix</keyword>
<evidence type="ECO:0000256" key="8">
    <source>
        <dbReference type="ARBA" id="ARBA00022989"/>
    </source>
</evidence>
<feature type="transmembrane region" description="Helical" evidence="10">
    <location>
        <begin position="444"/>
        <end position="466"/>
    </location>
</feature>
<reference evidence="12 13" key="1">
    <citation type="submission" date="2024-06" db="EMBL/GenBank/DDBJ databases">
        <title>Sorghum-associated microbial communities from plants grown in Nebraska, USA.</title>
        <authorList>
            <person name="Schachtman D."/>
        </authorList>
    </citation>
    <scope>NUCLEOTIDE SEQUENCE [LARGE SCALE GENOMIC DNA]</scope>
    <source>
        <strain evidence="12 13">3552</strain>
    </source>
</reference>
<accession>A0ABV2P5P0</accession>
<protein>
    <submittedName>
        <fullName evidence="12">Arsenical pump membrane protein</fullName>
    </submittedName>
</protein>
<dbReference type="Pfam" id="PF03600">
    <property type="entry name" value="CitMHS"/>
    <property type="match status" value="1"/>
</dbReference>
<evidence type="ECO:0000259" key="11">
    <source>
        <dbReference type="Pfam" id="PF03600"/>
    </source>
</evidence>
<sequence length="473" mass="50081">MRPDETPQSVHSSRLGFTSPEQGLHCLRYGDALSGDAQYGDAQHGDALSGDTLVSEPWPGRTWDRNPAAGLRIRLMRLAIIGLILLVAGGITVATGVLPFQEVAVLVDRVAPILGFVVAMTVVTELVSEAGTFQWIARRLRRWGRGSGVLIWLLLALFAVLSTVFLSLDTTAVLLTPVVVTVARQAGLPVLPFALTTVWLANTASLLLPISNLTNLLAQHNLGNISPAQFAQLMWAPSLAAILVPLAFIAVVFRRDLRKSYALDAKRPVRMTPATPVTDTPLLVVSAVVLVLLLPALVSGVAIWIPATAAAVVLAGMFAFRRPKVLTVTLIPWSLLLFTCGLFLVVEATQYLGASVLLGQVAGQGSGFLELLRLAMTGALGSNVVNNLPAYLVAEPLAGSPERMAALLVGVNAGPLITPWASLATLLWHDRLVRMNVLIKWKGYAVYGLIVAPLTILAAIAALAAVGPGGLFG</sequence>
<keyword evidence="6 10" id="KW-0812">Transmembrane</keyword>
<comment type="similarity">
    <text evidence="2">Belongs to the ArsB family.</text>
</comment>